<dbReference type="Proteomes" id="UP000030672">
    <property type="component" value="Unassembled WGS sequence"/>
</dbReference>
<evidence type="ECO:0000313" key="2">
    <source>
        <dbReference type="Proteomes" id="UP000030672"/>
    </source>
</evidence>
<dbReference type="GeneID" id="63918496"/>
<reference evidence="1 2" key="1">
    <citation type="journal article" date="2014" name="BMC Genomics">
        <title>Genome sequencing of four Aureobasidium pullulans varieties: biotechnological potential, stress tolerance, and description of new species.</title>
        <authorList>
            <person name="Gostin Ar C."/>
            <person name="Ohm R.A."/>
            <person name="Kogej T."/>
            <person name="Sonjak S."/>
            <person name="Turk M."/>
            <person name="Zajc J."/>
            <person name="Zalar P."/>
            <person name="Grube M."/>
            <person name="Sun H."/>
            <person name="Han J."/>
            <person name="Sharma A."/>
            <person name="Chiniquy J."/>
            <person name="Ngan C.Y."/>
            <person name="Lipzen A."/>
            <person name="Barry K."/>
            <person name="Grigoriev I.V."/>
            <person name="Gunde-Cimerman N."/>
        </authorList>
    </citation>
    <scope>NUCLEOTIDE SEQUENCE [LARGE SCALE GENOMIC DNA]</scope>
    <source>
        <strain evidence="1 2">CBS 110374</strain>
    </source>
</reference>
<keyword evidence="2" id="KW-1185">Reference proteome</keyword>
<accession>A0A074VHD3</accession>
<dbReference type="RefSeq" id="XP_040876931.1">
    <property type="nucleotide sequence ID" value="XM_041025123.1"/>
</dbReference>
<proteinExistence type="predicted"/>
<dbReference type="EMBL" id="KL584845">
    <property type="protein sequence ID" value="KEQ59908.1"/>
    <property type="molecule type" value="Genomic_DNA"/>
</dbReference>
<dbReference type="HOGENOM" id="CLU_847252_0_0_1"/>
<sequence>MYHANSTASIHFANGSVHDVVKIEGGASYKEIMRRLSDLNDELSQHENNFKAPPSKNALHQSPAFVLPTRLQKALNYVSSMWPRKSPAPPPEAESLLWMLKALKASSETYLETPIRHIEITNPALLGTSEIYKASISSASSALGLKMSSSHYLAAEAAARTYNVRGYCDESYDFPEGLNEDDTPYRLFVALSYNRAAFSAFLMEEVCDVMFDLRTYHNRSLGSDSPLSKEERHAMMKHALEDVTRPPYPQNVLGHEHVQDIVLFGEATEDTTFRSVLEEVFGPRLDKCDVRRQQDVIDPLFAASRGAARDSQLLEYGVVESSPTGCPI</sequence>
<evidence type="ECO:0000313" key="1">
    <source>
        <dbReference type="EMBL" id="KEQ59908.1"/>
    </source>
</evidence>
<organism evidence="1 2">
    <name type="scientific">Aureobasidium melanogenum (strain CBS 110374)</name>
    <name type="common">Aureobasidium pullulans var. melanogenum</name>
    <dbReference type="NCBI Taxonomy" id="1043003"/>
    <lineage>
        <taxon>Eukaryota</taxon>
        <taxon>Fungi</taxon>
        <taxon>Dikarya</taxon>
        <taxon>Ascomycota</taxon>
        <taxon>Pezizomycotina</taxon>
        <taxon>Dothideomycetes</taxon>
        <taxon>Dothideomycetidae</taxon>
        <taxon>Dothideales</taxon>
        <taxon>Saccotheciaceae</taxon>
        <taxon>Aureobasidium</taxon>
    </lineage>
</organism>
<name>A0A074VHD3_AURM1</name>
<dbReference type="AlphaFoldDB" id="A0A074VHD3"/>
<protein>
    <submittedName>
        <fullName evidence="1">Uncharacterized protein</fullName>
    </submittedName>
</protein>
<gene>
    <name evidence="1" type="ORF">M437DRAFT_68530</name>
</gene>